<sequence length="148" mass="15494">MDLGSIGKAVKAVTGAPTLYQAARKAGASHADAADVMAASATALSVAAARNDGTPGRQNAMRHFIWQAYLAGRHGLEVAQAVAAAQEDGRNAPVDSRIDEQNNAVGQRYGVAQAAEIREGSMRAALDRLADVAAEKWEAGELVWIRGR</sequence>
<feature type="domain" description="DUF6973" evidence="1">
    <location>
        <begin position="32"/>
        <end position="116"/>
    </location>
</feature>
<comment type="caution">
    <text evidence="2">The sequence shown here is derived from an EMBL/GenBank/DDBJ whole genome shotgun (WGS) entry which is preliminary data.</text>
</comment>
<accession>A0A2T8F6T0</accession>
<keyword evidence="3" id="KW-1185">Reference proteome</keyword>
<proteinExistence type="predicted"/>
<evidence type="ECO:0000313" key="2">
    <source>
        <dbReference type="EMBL" id="PVG81416.1"/>
    </source>
</evidence>
<reference evidence="2 3" key="1">
    <citation type="submission" date="2018-04" db="EMBL/GenBank/DDBJ databases">
        <title>Genome of Nocardioides gansuensis WSJ-1.</title>
        <authorList>
            <person name="Wu S."/>
            <person name="Wang G."/>
        </authorList>
    </citation>
    <scope>NUCLEOTIDE SEQUENCE [LARGE SCALE GENOMIC DNA]</scope>
    <source>
        <strain evidence="2 3">WSJ-1</strain>
    </source>
</reference>
<organism evidence="2 3">
    <name type="scientific">Nocardioides gansuensis</name>
    <dbReference type="NCBI Taxonomy" id="2138300"/>
    <lineage>
        <taxon>Bacteria</taxon>
        <taxon>Bacillati</taxon>
        <taxon>Actinomycetota</taxon>
        <taxon>Actinomycetes</taxon>
        <taxon>Propionibacteriales</taxon>
        <taxon>Nocardioidaceae</taxon>
        <taxon>Nocardioides</taxon>
    </lineage>
</organism>
<evidence type="ECO:0000259" key="1">
    <source>
        <dbReference type="Pfam" id="PF22322"/>
    </source>
</evidence>
<dbReference type="EMBL" id="QDGZ01000008">
    <property type="protein sequence ID" value="PVG81416.1"/>
    <property type="molecule type" value="Genomic_DNA"/>
</dbReference>
<dbReference type="Proteomes" id="UP000246018">
    <property type="component" value="Unassembled WGS sequence"/>
</dbReference>
<protein>
    <recommendedName>
        <fullName evidence="1">DUF6973 domain-containing protein</fullName>
    </recommendedName>
</protein>
<dbReference type="Pfam" id="PF22322">
    <property type="entry name" value="DUF6973"/>
    <property type="match status" value="1"/>
</dbReference>
<dbReference type="InterPro" id="IPR054246">
    <property type="entry name" value="DUF6973"/>
</dbReference>
<gene>
    <name evidence="2" type="ORF">DDE18_18180</name>
</gene>
<name>A0A2T8F6T0_9ACTN</name>
<dbReference type="AlphaFoldDB" id="A0A2T8F6T0"/>
<evidence type="ECO:0000313" key="3">
    <source>
        <dbReference type="Proteomes" id="UP000246018"/>
    </source>
</evidence>